<gene>
    <name evidence="1" type="ORF">SAMN04489760_1505</name>
</gene>
<dbReference type="AlphaFoldDB" id="A0A1H8BC31"/>
<evidence type="ECO:0000313" key="1">
    <source>
        <dbReference type="EMBL" id="SEM80393.1"/>
    </source>
</evidence>
<sequence>MMGTSKREMIFNQLMERVEQAYAADLEEPLKKTENKRLDRTHMDLLMFKIMHLDQ</sequence>
<accession>A0A1H8BC31</accession>
<dbReference type="EMBL" id="FOBS01000050">
    <property type="protein sequence ID" value="SEM80393.1"/>
    <property type="molecule type" value="Genomic_DNA"/>
</dbReference>
<reference evidence="1 2" key="1">
    <citation type="submission" date="2016-10" db="EMBL/GenBank/DDBJ databases">
        <authorList>
            <person name="de Groot N.N."/>
        </authorList>
    </citation>
    <scope>NUCLEOTIDE SEQUENCE [LARGE SCALE GENOMIC DNA]</scope>
    <source>
        <strain evidence="1 2">DSM 8423</strain>
    </source>
</reference>
<keyword evidence="2" id="KW-1185">Reference proteome</keyword>
<dbReference type="Proteomes" id="UP000198744">
    <property type="component" value="Unassembled WGS sequence"/>
</dbReference>
<protein>
    <submittedName>
        <fullName evidence="1">Uncharacterized protein</fullName>
    </submittedName>
</protein>
<dbReference type="RefSeq" id="WP_175476648.1">
    <property type="nucleotide sequence ID" value="NZ_FOBS01000050.1"/>
</dbReference>
<dbReference type="STRING" id="43775.SAMN04489760_1505"/>
<name>A0A1H8BC31_9BACT</name>
<proteinExistence type="predicted"/>
<organism evidence="1 2">
    <name type="scientific">Syntrophus gentianae</name>
    <dbReference type="NCBI Taxonomy" id="43775"/>
    <lineage>
        <taxon>Bacteria</taxon>
        <taxon>Pseudomonadati</taxon>
        <taxon>Thermodesulfobacteriota</taxon>
        <taxon>Syntrophia</taxon>
        <taxon>Syntrophales</taxon>
        <taxon>Syntrophaceae</taxon>
        <taxon>Syntrophus</taxon>
    </lineage>
</organism>
<evidence type="ECO:0000313" key="2">
    <source>
        <dbReference type="Proteomes" id="UP000198744"/>
    </source>
</evidence>